<gene>
    <name evidence="1" type="ORF">LTRI10_LOCUS50743</name>
</gene>
<protein>
    <submittedName>
        <fullName evidence="1">Uncharacterized protein</fullName>
    </submittedName>
</protein>
<accession>A0AAV2GMB5</accession>
<name>A0AAV2GMB5_9ROSI</name>
<proteinExistence type="predicted"/>
<dbReference type="EMBL" id="OZ034822">
    <property type="protein sequence ID" value="CAL1411382.1"/>
    <property type="molecule type" value="Genomic_DNA"/>
</dbReference>
<dbReference type="AlphaFoldDB" id="A0AAV2GMB5"/>
<sequence>MGAFYSMQGGEERRKGLTWIRMNRADKVDGDAFAEKLMNSIEARSFDVVQVQNVLLHQNNRPHDLIATAGAAILEDGNISGLHTASFHDFLQHFFLLDRSCRLGREEGEEME</sequence>
<evidence type="ECO:0000313" key="1">
    <source>
        <dbReference type="EMBL" id="CAL1411382.1"/>
    </source>
</evidence>
<evidence type="ECO:0000313" key="2">
    <source>
        <dbReference type="Proteomes" id="UP001497516"/>
    </source>
</evidence>
<keyword evidence="2" id="KW-1185">Reference proteome</keyword>
<organism evidence="1 2">
    <name type="scientific">Linum trigynum</name>
    <dbReference type="NCBI Taxonomy" id="586398"/>
    <lineage>
        <taxon>Eukaryota</taxon>
        <taxon>Viridiplantae</taxon>
        <taxon>Streptophyta</taxon>
        <taxon>Embryophyta</taxon>
        <taxon>Tracheophyta</taxon>
        <taxon>Spermatophyta</taxon>
        <taxon>Magnoliopsida</taxon>
        <taxon>eudicotyledons</taxon>
        <taxon>Gunneridae</taxon>
        <taxon>Pentapetalae</taxon>
        <taxon>rosids</taxon>
        <taxon>fabids</taxon>
        <taxon>Malpighiales</taxon>
        <taxon>Linaceae</taxon>
        <taxon>Linum</taxon>
    </lineage>
</organism>
<dbReference type="Proteomes" id="UP001497516">
    <property type="component" value="Chromosome 9"/>
</dbReference>
<reference evidence="1 2" key="1">
    <citation type="submission" date="2024-04" db="EMBL/GenBank/DDBJ databases">
        <authorList>
            <person name="Fracassetti M."/>
        </authorList>
    </citation>
    <scope>NUCLEOTIDE SEQUENCE [LARGE SCALE GENOMIC DNA]</scope>
</reference>